<sequence>MATLKHADVEHYLAELDGGTRARVEATRAVVLGVRPALSEAIRWNAPSYRLGDADRLTFNVRGERVLLVLHRGTGQSERRGRRPDLPDPDGLVTWVSDVRGTIELGDLEQITTAAPALSDLLTRWVVHES</sequence>
<dbReference type="RefSeq" id="WP_109227816.1">
    <property type="nucleotide sequence ID" value="NZ_PYHR01000002.1"/>
</dbReference>
<dbReference type="Gene3D" id="3.90.1150.200">
    <property type="match status" value="1"/>
</dbReference>
<evidence type="ECO:0000313" key="1">
    <source>
        <dbReference type="EMBL" id="PWD49433.1"/>
    </source>
</evidence>
<accession>A0A2U1ZR59</accession>
<evidence type="ECO:0008006" key="3">
    <source>
        <dbReference type="Google" id="ProtNLM"/>
    </source>
</evidence>
<dbReference type="Proteomes" id="UP000245166">
    <property type="component" value="Unassembled WGS sequence"/>
</dbReference>
<proteinExistence type="predicted"/>
<dbReference type="OrthoDB" id="9811812at2"/>
<evidence type="ECO:0000313" key="2">
    <source>
        <dbReference type="Proteomes" id="UP000245166"/>
    </source>
</evidence>
<protein>
    <recommendedName>
        <fullName evidence="3">YdhG-like domain-containing protein</fullName>
    </recommendedName>
</protein>
<dbReference type="AlphaFoldDB" id="A0A2U1ZR59"/>
<organism evidence="1 2">
    <name type="scientific">Serinibacter arcticus</name>
    <dbReference type="NCBI Taxonomy" id="1655435"/>
    <lineage>
        <taxon>Bacteria</taxon>
        <taxon>Bacillati</taxon>
        <taxon>Actinomycetota</taxon>
        <taxon>Actinomycetes</taxon>
        <taxon>Micrococcales</taxon>
        <taxon>Beutenbergiaceae</taxon>
        <taxon>Serinibacter</taxon>
    </lineage>
</organism>
<dbReference type="SUPFAM" id="SSF159888">
    <property type="entry name" value="YdhG-like"/>
    <property type="match status" value="1"/>
</dbReference>
<keyword evidence="2" id="KW-1185">Reference proteome</keyword>
<dbReference type="EMBL" id="PYHR01000002">
    <property type="protein sequence ID" value="PWD49433.1"/>
    <property type="molecule type" value="Genomic_DNA"/>
</dbReference>
<gene>
    <name evidence="1" type="ORF">C8046_00560</name>
</gene>
<name>A0A2U1ZR59_9MICO</name>
<reference evidence="1 2" key="1">
    <citation type="submission" date="2018-03" db="EMBL/GenBank/DDBJ databases">
        <title>Genome assembly of novel Miniimonas species PCH200.</title>
        <authorList>
            <person name="Thakur V."/>
            <person name="Kumar V."/>
            <person name="Singh D."/>
        </authorList>
    </citation>
    <scope>NUCLEOTIDE SEQUENCE [LARGE SCALE GENOMIC DNA]</scope>
    <source>
        <strain evidence="1 2">PCH200</strain>
    </source>
</reference>
<comment type="caution">
    <text evidence="1">The sequence shown here is derived from an EMBL/GenBank/DDBJ whole genome shotgun (WGS) entry which is preliminary data.</text>
</comment>